<dbReference type="EMBL" id="FOXD01000002">
    <property type="protein sequence ID" value="SFP11707.1"/>
    <property type="molecule type" value="Genomic_DNA"/>
</dbReference>
<dbReference type="Proteomes" id="UP000198892">
    <property type="component" value="Unassembled WGS sequence"/>
</dbReference>
<dbReference type="RefSeq" id="WP_093335134.1">
    <property type="nucleotide sequence ID" value="NZ_FOXD01000002.1"/>
</dbReference>
<organism evidence="1 2">
    <name type="scientific">Salibacterium halotolerans</name>
    <dbReference type="NCBI Taxonomy" id="1884432"/>
    <lineage>
        <taxon>Bacteria</taxon>
        <taxon>Bacillati</taxon>
        <taxon>Bacillota</taxon>
        <taxon>Bacilli</taxon>
        <taxon>Bacillales</taxon>
        <taxon>Bacillaceae</taxon>
    </lineage>
</organism>
<gene>
    <name evidence="1" type="ORF">SAMN05518683_102305</name>
</gene>
<dbReference type="STRING" id="1884432.SAMN05518683_102305"/>
<keyword evidence="2" id="KW-1185">Reference proteome</keyword>
<evidence type="ECO:0000313" key="2">
    <source>
        <dbReference type="Proteomes" id="UP000198892"/>
    </source>
</evidence>
<proteinExistence type="predicted"/>
<dbReference type="Gene3D" id="3.40.50.200">
    <property type="entry name" value="Peptidase S8/S53 domain"/>
    <property type="match status" value="1"/>
</dbReference>
<accession>A0A1I5MQW2</accession>
<dbReference type="AlphaFoldDB" id="A0A1I5MQW2"/>
<sequence length="149" mass="16610">MLKENDAERRKVNADTWHAAGYTGKDVTVVCIDDKSAPHAHMVYAESPFLDPGEEVGHGTNVAQCVHEMAPDVRVVLVQSNDEGRQWIRDHADDIDIIYVSRSAGRPLAEHSYSFLDDLDITVVCSSGNDEDDRVNFPSRFPWRAGLSN</sequence>
<evidence type="ECO:0008006" key="3">
    <source>
        <dbReference type="Google" id="ProtNLM"/>
    </source>
</evidence>
<name>A0A1I5MQW2_9BACI</name>
<dbReference type="SUPFAM" id="SSF52743">
    <property type="entry name" value="Subtilisin-like"/>
    <property type="match status" value="1"/>
</dbReference>
<evidence type="ECO:0000313" key="1">
    <source>
        <dbReference type="EMBL" id="SFP11707.1"/>
    </source>
</evidence>
<reference evidence="2" key="1">
    <citation type="submission" date="2016-10" db="EMBL/GenBank/DDBJ databases">
        <authorList>
            <person name="Varghese N."/>
            <person name="Submissions S."/>
        </authorList>
    </citation>
    <scope>NUCLEOTIDE SEQUENCE [LARGE SCALE GENOMIC DNA]</scope>
    <source>
        <strain evidence="2">S7</strain>
    </source>
</reference>
<dbReference type="GO" id="GO:0006508">
    <property type="term" value="P:proteolysis"/>
    <property type="evidence" value="ECO:0007669"/>
    <property type="project" value="InterPro"/>
</dbReference>
<dbReference type="GO" id="GO:0004252">
    <property type="term" value="F:serine-type endopeptidase activity"/>
    <property type="evidence" value="ECO:0007669"/>
    <property type="project" value="InterPro"/>
</dbReference>
<protein>
    <recommendedName>
        <fullName evidence="3">Peptidase S8/S53 domain-containing protein</fullName>
    </recommendedName>
</protein>
<dbReference type="InterPro" id="IPR036852">
    <property type="entry name" value="Peptidase_S8/S53_dom_sf"/>
</dbReference>